<organism evidence="1 2">
    <name type="scientific">Knipowitschia caucasica</name>
    <name type="common">Caucasian dwarf goby</name>
    <name type="synonym">Pomatoschistus caucasicus</name>
    <dbReference type="NCBI Taxonomy" id="637954"/>
    <lineage>
        <taxon>Eukaryota</taxon>
        <taxon>Metazoa</taxon>
        <taxon>Chordata</taxon>
        <taxon>Craniata</taxon>
        <taxon>Vertebrata</taxon>
        <taxon>Euteleostomi</taxon>
        <taxon>Actinopterygii</taxon>
        <taxon>Neopterygii</taxon>
        <taxon>Teleostei</taxon>
        <taxon>Neoteleostei</taxon>
        <taxon>Acanthomorphata</taxon>
        <taxon>Gobiaria</taxon>
        <taxon>Gobiiformes</taxon>
        <taxon>Gobioidei</taxon>
        <taxon>Gobiidae</taxon>
        <taxon>Gobiinae</taxon>
        <taxon>Knipowitschia</taxon>
    </lineage>
</organism>
<dbReference type="Gene3D" id="3.30.70.1820">
    <property type="entry name" value="L1 transposable element, RRM domain"/>
    <property type="match status" value="1"/>
</dbReference>
<dbReference type="Proteomes" id="UP001497482">
    <property type="component" value="Chromosome 4"/>
</dbReference>
<accession>A0AAV2LQW5</accession>
<proteinExistence type="predicted"/>
<evidence type="ECO:0000313" key="2">
    <source>
        <dbReference type="Proteomes" id="UP001497482"/>
    </source>
</evidence>
<dbReference type="InterPro" id="IPR004244">
    <property type="entry name" value="Transposase_22"/>
</dbReference>
<protein>
    <recommendedName>
        <fullName evidence="3">L1 transposable element RRM domain-containing protein</fullName>
    </recommendedName>
</protein>
<evidence type="ECO:0000313" key="1">
    <source>
        <dbReference type="EMBL" id="CAL1602921.1"/>
    </source>
</evidence>
<gene>
    <name evidence="1" type="ORF">KC01_LOCUS30653</name>
</gene>
<reference evidence="1 2" key="1">
    <citation type="submission" date="2024-04" db="EMBL/GenBank/DDBJ databases">
        <authorList>
            <person name="Waldvogel A.-M."/>
            <person name="Schoenle A."/>
        </authorList>
    </citation>
    <scope>NUCLEOTIDE SEQUENCE [LARGE SCALE GENOMIC DNA]</scope>
</reference>
<name>A0AAV2LQW5_KNICA</name>
<sequence>MSKQKQLKLVMQNPPLTRAASSVAKLTTSSGDEILPDANQPSAADPVTKYELESLLNKLRDSFKEDMATLVNESTQSLKQSVSQLGQQVASFNTRLTQTEVTVGENFKHITEIEVEVKTLKTETQILHDRVEELENRSRRSNLRIINIPEGSEKDQDPIKFMANLIMKLVGPDVFSNPPEIERAHRTPGFRAADTGGSTKPRVFIVKFLRYQDKETLRRWATQHPLEYSGSTLRVYPDISAALAKRRGAFKEVKNKLYRNGIKFRLLHPARLQVWSGNKNHYFDSPEEAQVFADRNSSSRE</sequence>
<dbReference type="PANTHER" id="PTHR11505">
    <property type="entry name" value="L1 TRANSPOSABLE ELEMENT-RELATED"/>
    <property type="match status" value="1"/>
</dbReference>
<evidence type="ECO:0008006" key="3">
    <source>
        <dbReference type="Google" id="ProtNLM"/>
    </source>
</evidence>
<dbReference type="AlphaFoldDB" id="A0AAV2LQW5"/>
<keyword evidence="2" id="KW-1185">Reference proteome</keyword>
<dbReference type="EMBL" id="OZ035826">
    <property type="protein sequence ID" value="CAL1602921.1"/>
    <property type="molecule type" value="Genomic_DNA"/>
</dbReference>